<organism evidence="2 3">
    <name type="scientific">Devosia equisanguinis</name>
    <dbReference type="NCBI Taxonomy" id="2490941"/>
    <lineage>
        <taxon>Bacteria</taxon>
        <taxon>Pseudomonadati</taxon>
        <taxon>Pseudomonadota</taxon>
        <taxon>Alphaproteobacteria</taxon>
        <taxon>Hyphomicrobiales</taxon>
        <taxon>Devosiaceae</taxon>
        <taxon>Devosia</taxon>
    </lineage>
</organism>
<evidence type="ECO:0000256" key="1">
    <source>
        <dbReference type="SAM" id="Phobius"/>
    </source>
</evidence>
<protein>
    <submittedName>
        <fullName evidence="2">Uncharacterized protein</fullName>
    </submittedName>
</protein>
<dbReference type="Proteomes" id="UP000268844">
    <property type="component" value="Unassembled WGS sequence"/>
</dbReference>
<feature type="transmembrane region" description="Helical" evidence="1">
    <location>
        <begin position="50"/>
        <end position="70"/>
    </location>
</feature>
<keyword evidence="1" id="KW-0812">Transmembrane</keyword>
<sequence>MQKSVTPGRKKLRLFALLTTLLTGLGAAGALLAGVSPAIAADLVHEPNAQIAVFMVPLTLLVMVLLFEAARHVWRGKLPMPAPVRRRHSVWTSRPNRR</sequence>
<reference evidence="2 3" key="1">
    <citation type="submission" date="2018-12" db="EMBL/GenBank/DDBJ databases">
        <authorList>
            <person name="Criscuolo A."/>
        </authorList>
    </citation>
    <scope>NUCLEOTIDE SEQUENCE [LARGE SCALE GENOMIC DNA]</scope>
    <source>
        <strain evidence="2">ACIP1116281</strain>
    </source>
</reference>
<accession>A0A447IGL7</accession>
<keyword evidence="1" id="KW-0472">Membrane</keyword>
<keyword evidence="1" id="KW-1133">Transmembrane helix</keyword>
<name>A0A447IGL7_9HYPH</name>
<gene>
    <name evidence="2" type="ORF">DEVEQU_03787</name>
</gene>
<proteinExistence type="predicted"/>
<keyword evidence="3" id="KW-1185">Reference proteome</keyword>
<dbReference type="EMBL" id="UZWD01000058">
    <property type="protein sequence ID" value="VDS06623.1"/>
    <property type="molecule type" value="Genomic_DNA"/>
</dbReference>
<evidence type="ECO:0000313" key="2">
    <source>
        <dbReference type="EMBL" id="VDS06623.1"/>
    </source>
</evidence>
<dbReference type="RefSeq" id="WP_126152138.1">
    <property type="nucleotide sequence ID" value="NZ_JBHTMH010000001.1"/>
</dbReference>
<evidence type="ECO:0000313" key="3">
    <source>
        <dbReference type="Proteomes" id="UP000268844"/>
    </source>
</evidence>
<dbReference type="AlphaFoldDB" id="A0A447IGL7"/>